<gene>
    <name evidence="2" type="ORF">BCY91_11535</name>
</gene>
<dbReference type="AlphaFoldDB" id="A0A419S2A2"/>
<evidence type="ECO:0000313" key="2">
    <source>
        <dbReference type="EMBL" id="RKD12866.1"/>
    </source>
</evidence>
<evidence type="ECO:0000313" key="3">
    <source>
        <dbReference type="Proteomes" id="UP000283433"/>
    </source>
</evidence>
<evidence type="ECO:0008006" key="4">
    <source>
        <dbReference type="Google" id="ProtNLM"/>
    </source>
</evidence>
<evidence type="ECO:0000256" key="1">
    <source>
        <dbReference type="SAM" id="Coils"/>
    </source>
</evidence>
<dbReference type="EMBL" id="MBTA01000029">
    <property type="protein sequence ID" value="RKD12866.1"/>
    <property type="molecule type" value="Genomic_DNA"/>
</dbReference>
<organism evidence="2 3">
    <name type="scientific">Pelobium manganitolerans</name>
    <dbReference type="NCBI Taxonomy" id="1842495"/>
    <lineage>
        <taxon>Bacteria</taxon>
        <taxon>Pseudomonadati</taxon>
        <taxon>Bacteroidota</taxon>
        <taxon>Sphingobacteriia</taxon>
        <taxon>Sphingobacteriales</taxon>
        <taxon>Sphingobacteriaceae</taxon>
        <taxon>Pelobium</taxon>
    </lineage>
</organism>
<proteinExistence type="predicted"/>
<reference evidence="2 3" key="1">
    <citation type="submission" date="2016-07" db="EMBL/GenBank/DDBJ databases">
        <title>Genome of Pelobium manganitolerans.</title>
        <authorList>
            <person name="Wu S."/>
            <person name="Wang G."/>
        </authorList>
    </citation>
    <scope>NUCLEOTIDE SEQUENCE [LARGE SCALE GENOMIC DNA]</scope>
    <source>
        <strain evidence="2 3">YS-25</strain>
    </source>
</reference>
<keyword evidence="3" id="KW-1185">Reference proteome</keyword>
<feature type="coiled-coil region" evidence="1">
    <location>
        <begin position="18"/>
        <end position="75"/>
    </location>
</feature>
<name>A0A419S2A2_9SPHI</name>
<keyword evidence="1" id="KW-0175">Coiled coil</keyword>
<comment type="caution">
    <text evidence="2">The sequence shown here is derived from an EMBL/GenBank/DDBJ whole genome shotgun (WGS) entry which is preliminary data.</text>
</comment>
<accession>A0A419S2A2</accession>
<protein>
    <recommendedName>
        <fullName evidence="4">3-oxoacyl-ACP synthase</fullName>
    </recommendedName>
</protein>
<sequence length="155" mass="16882">MTITNAKSLKTGIRDICLKALQQKANDLQAELGQLRDGIANESKSSMGDKYETTREMMQQEINRVQSQLAGVAQQLFALNAINFERECTFAEKGALIESSQGCFLIAIAYGAVKSKGVNCFVISDVAPLAKLLLQKQAGDGLTFNGKALKIFNVY</sequence>
<dbReference type="Proteomes" id="UP000283433">
    <property type="component" value="Unassembled WGS sequence"/>
</dbReference>